<evidence type="ECO:0000313" key="11">
    <source>
        <dbReference type="EMBL" id="CAK9226316.1"/>
    </source>
</evidence>
<evidence type="ECO:0000256" key="4">
    <source>
        <dbReference type="ARBA" id="ARBA00023125"/>
    </source>
</evidence>
<reference evidence="11" key="1">
    <citation type="submission" date="2024-02" db="EMBL/GenBank/DDBJ databases">
        <authorList>
            <consortium name="ELIXIR-Norway"/>
            <consortium name="Elixir Norway"/>
        </authorList>
    </citation>
    <scope>NUCLEOTIDE SEQUENCE</scope>
</reference>
<dbReference type="CDD" id="cd00018">
    <property type="entry name" value="AP2"/>
    <property type="match status" value="1"/>
</dbReference>
<dbReference type="PANTHER" id="PTHR31241">
    <property type="entry name" value="DEHYDRATION-RESPONSIVE ELEMENT-BINDING PROTEIN 2C"/>
    <property type="match status" value="1"/>
</dbReference>
<evidence type="ECO:0000256" key="5">
    <source>
        <dbReference type="ARBA" id="ARBA00023159"/>
    </source>
</evidence>
<dbReference type="Gene3D" id="3.30.730.10">
    <property type="entry name" value="AP2/ERF domain"/>
    <property type="match status" value="1"/>
</dbReference>
<keyword evidence="6" id="KW-0804">Transcription</keyword>
<dbReference type="Pfam" id="PF00847">
    <property type="entry name" value="AP2"/>
    <property type="match status" value="1"/>
</dbReference>
<dbReference type="PRINTS" id="PR00367">
    <property type="entry name" value="ETHRSPELEMNT"/>
</dbReference>
<dbReference type="PANTHER" id="PTHR31241:SF62">
    <property type="entry name" value="DEHYDRATION-RESPONSIVE ELEMENT-BINDING PROTEIN 2D"/>
    <property type="match status" value="1"/>
</dbReference>
<feature type="compositionally biased region" description="Basic residues" evidence="9">
    <location>
        <begin position="11"/>
        <end position="20"/>
    </location>
</feature>
<evidence type="ECO:0000256" key="8">
    <source>
        <dbReference type="ARBA" id="ARBA00024343"/>
    </source>
</evidence>
<name>A0ABP0UPQ6_9BRYO</name>
<proteinExistence type="inferred from homology"/>
<accession>A0ABP0UPQ6</accession>
<evidence type="ECO:0000256" key="9">
    <source>
        <dbReference type="SAM" id="MobiDB-lite"/>
    </source>
</evidence>
<dbReference type="EMBL" id="OZ019897">
    <property type="protein sequence ID" value="CAK9226316.1"/>
    <property type="molecule type" value="Genomic_DNA"/>
</dbReference>
<evidence type="ECO:0000256" key="1">
    <source>
        <dbReference type="ARBA" id="ARBA00004123"/>
    </source>
</evidence>
<keyword evidence="7" id="KW-0539">Nucleus</keyword>
<evidence type="ECO:0000313" key="12">
    <source>
        <dbReference type="Proteomes" id="UP001497512"/>
    </source>
</evidence>
<dbReference type="SMART" id="SM00380">
    <property type="entry name" value="AP2"/>
    <property type="match status" value="1"/>
</dbReference>
<feature type="region of interest" description="Disordered" evidence="9">
    <location>
        <begin position="1"/>
        <end position="57"/>
    </location>
</feature>
<dbReference type="InterPro" id="IPR036955">
    <property type="entry name" value="AP2/ERF_dom_sf"/>
</dbReference>
<evidence type="ECO:0000259" key="10">
    <source>
        <dbReference type="PROSITE" id="PS51032"/>
    </source>
</evidence>
<comment type="similarity">
    <text evidence="8">Belongs to the AP2/ERF transcription factor family. ERF subfamily.</text>
</comment>
<keyword evidence="3" id="KW-0346">Stress response</keyword>
<protein>
    <recommendedName>
        <fullName evidence="10">AP2/ERF domain-containing protein</fullName>
    </recommendedName>
</protein>
<dbReference type="PROSITE" id="PS51032">
    <property type="entry name" value="AP2_ERF"/>
    <property type="match status" value="1"/>
</dbReference>
<keyword evidence="2" id="KW-0805">Transcription regulation</keyword>
<keyword evidence="12" id="KW-1185">Reference proteome</keyword>
<keyword evidence="4" id="KW-0238">DNA-binding</keyword>
<evidence type="ECO:0000256" key="3">
    <source>
        <dbReference type="ARBA" id="ARBA00023016"/>
    </source>
</evidence>
<dbReference type="SUPFAM" id="SSF54171">
    <property type="entry name" value="DNA-binding domain"/>
    <property type="match status" value="1"/>
</dbReference>
<feature type="domain" description="AP2/ERF" evidence="10">
    <location>
        <begin position="55"/>
        <end position="112"/>
    </location>
</feature>
<dbReference type="InterPro" id="IPR016177">
    <property type="entry name" value="DNA-bd_dom_sf"/>
</dbReference>
<evidence type="ECO:0000256" key="7">
    <source>
        <dbReference type="ARBA" id="ARBA00023242"/>
    </source>
</evidence>
<keyword evidence="5" id="KW-0010">Activator</keyword>
<dbReference type="Proteomes" id="UP001497512">
    <property type="component" value="Chromosome 5"/>
</dbReference>
<dbReference type="InterPro" id="IPR001471">
    <property type="entry name" value="AP2/ERF_dom"/>
</dbReference>
<comment type="subcellular location">
    <subcellularLocation>
        <location evidence="1">Nucleus</location>
    </subcellularLocation>
</comment>
<evidence type="ECO:0000256" key="6">
    <source>
        <dbReference type="ARBA" id="ARBA00023163"/>
    </source>
</evidence>
<gene>
    <name evidence="11" type="ORF">CSSPTR1EN2_LOCUS18178</name>
</gene>
<organism evidence="11 12">
    <name type="scientific">Sphagnum troendelagicum</name>
    <dbReference type="NCBI Taxonomy" id="128251"/>
    <lineage>
        <taxon>Eukaryota</taxon>
        <taxon>Viridiplantae</taxon>
        <taxon>Streptophyta</taxon>
        <taxon>Embryophyta</taxon>
        <taxon>Bryophyta</taxon>
        <taxon>Sphagnophytina</taxon>
        <taxon>Sphagnopsida</taxon>
        <taxon>Sphagnales</taxon>
        <taxon>Sphagnaceae</taxon>
        <taxon>Sphagnum</taxon>
    </lineage>
</organism>
<evidence type="ECO:0000256" key="2">
    <source>
        <dbReference type="ARBA" id="ARBA00023015"/>
    </source>
</evidence>
<sequence length="368" mass="39680">MVQPQQQPCGNRKRPSRGRPGHGAAGVAEQEQQRKGVERSKRRRRGGGPENSLHSFKGVRQRQWGRWVAEIREPRLRTRMWLGTFATALEAARAYDEAALTYQGPGARLNLDPRLQTPNSRKLMKFPQENLSISTTSASSAVVAMSSCVQSSAVLLSPGGPAADYAMVNGTSTSTATHGFVAEGTSNNHGLVMRSPAVAPPAAGDFAMVMGSNSDHIMGGAPLVTTATPLLNNLPSSPELLQLPASSAICHEEPSCSSSCCFPPLKLETTQEIVDSINKDLEDMISTAPSASSAAGYLQAEAQINNSWMNMLEPTSYDMSTEMVQVDMSNNDARWEIPEVDMMSSPQLDLIPLSLDDPQLPLLDDIFL</sequence>